<dbReference type="EMBL" id="BARW01005344">
    <property type="protein sequence ID" value="GAI78223.1"/>
    <property type="molecule type" value="Genomic_DNA"/>
</dbReference>
<evidence type="ECO:0000313" key="1">
    <source>
        <dbReference type="EMBL" id="GAI78223.1"/>
    </source>
</evidence>
<feature type="non-terminal residue" evidence="1">
    <location>
        <position position="1"/>
    </location>
</feature>
<reference evidence="1" key="1">
    <citation type="journal article" date="2014" name="Front. Microbiol.">
        <title>High frequency of phylogenetically diverse reductive dehalogenase-homologous genes in deep subseafloor sedimentary metagenomes.</title>
        <authorList>
            <person name="Kawai M."/>
            <person name="Futagami T."/>
            <person name="Toyoda A."/>
            <person name="Takaki Y."/>
            <person name="Nishi S."/>
            <person name="Hori S."/>
            <person name="Arai W."/>
            <person name="Tsubouchi T."/>
            <person name="Morono Y."/>
            <person name="Uchiyama I."/>
            <person name="Ito T."/>
            <person name="Fujiyama A."/>
            <person name="Inagaki F."/>
            <person name="Takami H."/>
        </authorList>
    </citation>
    <scope>NUCLEOTIDE SEQUENCE</scope>
    <source>
        <strain evidence="1">Expedition CK06-06</strain>
    </source>
</reference>
<accession>X1RCD0</accession>
<comment type="caution">
    <text evidence="1">The sequence shown here is derived from an EMBL/GenBank/DDBJ whole genome shotgun (WGS) entry which is preliminary data.</text>
</comment>
<organism evidence="1">
    <name type="scientific">marine sediment metagenome</name>
    <dbReference type="NCBI Taxonomy" id="412755"/>
    <lineage>
        <taxon>unclassified sequences</taxon>
        <taxon>metagenomes</taxon>
        <taxon>ecological metagenomes</taxon>
    </lineage>
</organism>
<protein>
    <submittedName>
        <fullName evidence="1">Uncharacterized protein</fullName>
    </submittedName>
</protein>
<gene>
    <name evidence="1" type="ORF">S12H4_11716</name>
</gene>
<name>X1RCD0_9ZZZZ</name>
<dbReference type="AlphaFoldDB" id="X1RCD0"/>
<sequence length="47" mass="5357">PEFALNRSITNKSLKTSQEATPDYVWSGLRRDAGLRFHTIPILEAQK</sequence>
<proteinExistence type="predicted"/>